<keyword evidence="4" id="KW-1185">Reference proteome</keyword>
<dbReference type="Pfam" id="PF08668">
    <property type="entry name" value="HDOD"/>
    <property type="match status" value="1"/>
</dbReference>
<dbReference type="OrthoDB" id="9804751at2"/>
<evidence type="ECO:0000259" key="2">
    <source>
        <dbReference type="PROSITE" id="PS51833"/>
    </source>
</evidence>
<name>A0A1T4K575_VIBCI</name>
<dbReference type="PANTHER" id="PTHR33525:SF4">
    <property type="entry name" value="CYCLIC DI-GMP PHOSPHODIESTERASE CDGJ"/>
    <property type="match status" value="1"/>
</dbReference>
<dbReference type="PROSITE" id="PS51833">
    <property type="entry name" value="HDOD"/>
    <property type="match status" value="1"/>
</dbReference>
<dbReference type="RefSeq" id="WP_078924428.1">
    <property type="nucleotide sequence ID" value="NZ_FUXB01000001.1"/>
</dbReference>
<sequence>MKYSYIAQQPILDRERKTIGYELLFRDGPNNTFPDIDPELATSRLLSDHFWSTHYTALTQHWGFVNFPYQSLINLIPTLFPSDSLVVEVLEDCPPTEELLNAIKQIHQAGYKIALDDFIPNRAWKPFLPYVSIIKFDIRLIPVDKAKVFMQKLAGTHIEFLAEKVETYEEFEQAKQAGFTYFQGYFFSKPELIQRKALEPDFITLVQLCKAIAKEEIDYQELERLVAKDLSLSYKLLTFVNASVMVSAKIQSFKQALVYLGEERLRKFASLVAIASTHRDKPDSLYRLSIQRARYCEQLYLKLNESNASGNAFLTGMFSLLDSLLDQPLEEIIDKIPIEDAVKQALLKGDGVLGQLLDLAKAYEHADWKQVSQRSQQLKLLESDVSDCYNEAVCWTIDLLNVSA</sequence>
<organism evidence="3 4">
    <name type="scientific">Vibrio cincinnatiensis DSM 19608</name>
    <dbReference type="NCBI Taxonomy" id="1123491"/>
    <lineage>
        <taxon>Bacteria</taxon>
        <taxon>Pseudomonadati</taxon>
        <taxon>Pseudomonadota</taxon>
        <taxon>Gammaproteobacteria</taxon>
        <taxon>Vibrionales</taxon>
        <taxon>Vibrionaceae</taxon>
        <taxon>Vibrio</taxon>
    </lineage>
</organism>
<protein>
    <submittedName>
        <fullName evidence="3">EAL and modified HD-GYP domain-containing signal transduction protein</fullName>
    </submittedName>
</protein>
<dbReference type="Gene3D" id="1.10.3210.10">
    <property type="entry name" value="Hypothetical protein af1432"/>
    <property type="match status" value="1"/>
</dbReference>
<dbReference type="Proteomes" id="UP000190834">
    <property type="component" value="Unassembled WGS sequence"/>
</dbReference>
<dbReference type="AlphaFoldDB" id="A0A1T4K575"/>
<dbReference type="InterPro" id="IPR001633">
    <property type="entry name" value="EAL_dom"/>
</dbReference>
<evidence type="ECO:0000313" key="4">
    <source>
        <dbReference type="Proteomes" id="UP000190834"/>
    </source>
</evidence>
<dbReference type="EMBL" id="FUXB01000001">
    <property type="protein sequence ID" value="SJZ37584.1"/>
    <property type="molecule type" value="Genomic_DNA"/>
</dbReference>
<dbReference type="PANTHER" id="PTHR33525">
    <property type="match status" value="1"/>
</dbReference>
<dbReference type="Pfam" id="PF00563">
    <property type="entry name" value="EAL"/>
    <property type="match status" value="1"/>
</dbReference>
<feature type="domain" description="HDOD" evidence="2">
    <location>
        <begin position="198"/>
        <end position="384"/>
    </location>
</feature>
<proteinExistence type="predicted"/>
<accession>A0A1T4K575</accession>
<dbReference type="InterPro" id="IPR014408">
    <property type="entry name" value="dGMP_Pdiesterase_EAL/HD-GYP"/>
</dbReference>
<dbReference type="InterPro" id="IPR013976">
    <property type="entry name" value="HDOD"/>
</dbReference>
<dbReference type="PROSITE" id="PS50883">
    <property type="entry name" value="EAL"/>
    <property type="match status" value="1"/>
</dbReference>
<evidence type="ECO:0000259" key="1">
    <source>
        <dbReference type="PROSITE" id="PS50883"/>
    </source>
</evidence>
<reference evidence="4" key="1">
    <citation type="submission" date="2017-02" db="EMBL/GenBank/DDBJ databases">
        <authorList>
            <person name="Varghese N."/>
            <person name="Submissions S."/>
        </authorList>
    </citation>
    <scope>NUCLEOTIDE SEQUENCE [LARGE SCALE GENOMIC DNA]</scope>
    <source>
        <strain evidence="4">DSM 19608</strain>
    </source>
</reference>
<dbReference type="PIRSF" id="PIRSF003180">
    <property type="entry name" value="DiGMPpdiest_YuxH"/>
    <property type="match status" value="1"/>
</dbReference>
<dbReference type="GeneID" id="70583900"/>
<dbReference type="STRING" id="1123491.SAMN02745782_00008"/>
<dbReference type="SUPFAM" id="SSF141868">
    <property type="entry name" value="EAL domain-like"/>
    <property type="match status" value="1"/>
</dbReference>
<dbReference type="InterPro" id="IPR052340">
    <property type="entry name" value="RNase_Y/CdgJ"/>
</dbReference>
<gene>
    <name evidence="3" type="ORF">SAMN02745782_00008</name>
</gene>
<dbReference type="Gene3D" id="3.20.20.450">
    <property type="entry name" value="EAL domain"/>
    <property type="match status" value="1"/>
</dbReference>
<feature type="domain" description="EAL" evidence="1">
    <location>
        <begin position="1"/>
        <end position="204"/>
    </location>
</feature>
<dbReference type="SUPFAM" id="SSF109604">
    <property type="entry name" value="HD-domain/PDEase-like"/>
    <property type="match status" value="1"/>
</dbReference>
<dbReference type="SMART" id="SM00052">
    <property type="entry name" value="EAL"/>
    <property type="match status" value="1"/>
</dbReference>
<dbReference type="InterPro" id="IPR035919">
    <property type="entry name" value="EAL_sf"/>
</dbReference>
<evidence type="ECO:0000313" key="3">
    <source>
        <dbReference type="EMBL" id="SJZ37584.1"/>
    </source>
</evidence>